<gene>
    <name evidence="1" type="ORF">METZ01_LOCUS377290</name>
</gene>
<organism evidence="1">
    <name type="scientific">marine metagenome</name>
    <dbReference type="NCBI Taxonomy" id="408172"/>
    <lineage>
        <taxon>unclassified sequences</taxon>
        <taxon>metagenomes</taxon>
        <taxon>ecological metagenomes</taxon>
    </lineage>
</organism>
<feature type="non-terminal residue" evidence="1">
    <location>
        <position position="1"/>
    </location>
</feature>
<name>A0A382TQS3_9ZZZZ</name>
<reference evidence="1" key="1">
    <citation type="submission" date="2018-05" db="EMBL/GenBank/DDBJ databases">
        <authorList>
            <person name="Lanie J.A."/>
            <person name="Ng W.-L."/>
            <person name="Kazmierczak K.M."/>
            <person name="Andrzejewski T.M."/>
            <person name="Davidsen T.M."/>
            <person name="Wayne K.J."/>
            <person name="Tettelin H."/>
            <person name="Glass J.I."/>
            <person name="Rusch D."/>
            <person name="Podicherti R."/>
            <person name="Tsui H.-C.T."/>
            <person name="Winkler M.E."/>
        </authorList>
    </citation>
    <scope>NUCLEOTIDE SEQUENCE</scope>
</reference>
<dbReference type="EMBL" id="UINC01138473">
    <property type="protein sequence ID" value="SVD24436.1"/>
    <property type="molecule type" value="Genomic_DNA"/>
</dbReference>
<accession>A0A382TQS3</accession>
<protein>
    <submittedName>
        <fullName evidence="1">Uncharacterized protein</fullName>
    </submittedName>
</protein>
<dbReference type="AlphaFoldDB" id="A0A382TQS3"/>
<proteinExistence type="predicted"/>
<evidence type="ECO:0000313" key="1">
    <source>
        <dbReference type="EMBL" id="SVD24436.1"/>
    </source>
</evidence>
<sequence length="83" mass="8896">GAFSRCGRGGCPSYGLVARLCSLYLRSLGVGLSLFALVVDPGLDKSVAKAWCLDGIFQASYGLSHLRHSRVAGMEPFFSAWEL</sequence>
<feature type="non-terminal residue" evidence="1">
    <location>
        <position position="83"/>
    </location>
</feature>